<dbReference type="InterPro" id="IPR058711">
    <property type="entry name" value="SCO6045-like_C"/>
</dbReference>
<proteinExistence type="predicted"/>
<evidence type="ECO:0000313" key="2">
    <source>
        <dbReference type="EMBL" id="NMO20705.1"/>
    </source>
</evidence>
<protein>
    <recommendedName>
        <fullName evidence="1">SCO6045-like C-terminal domain-containing protein</fullName>
    </recommendedName>
</protein>
<reference evidence="2 3" key="1">
    <citation type="submission" date="2020-04" db="EMBL/GenBank/DDBJ databases">
        <title>Draft genome of Pyxidicoccus fallax type strain.</title>
        <authorList>
            <person name="Whitworth D.E."/>
        </authorList>
    </citation>
    <scope>NUCLEOTIDE SEQUENCE [LARGE SCALE GENOMIC DNA]</scope>
    <source>
        <strain evidence="2 3">DSM 14698</strain>
    </source>
</reference>
<comment type="caution">
    <text evidence="2">The sequence shown here is derived from an EMBL/GenBank/DDBJ whole genome shotgun (WGS) entry which is preliminary data.</text>
</comment>
<dbReference type="AlphaFoldDB" id="A0A848LRZ3"/>
<evidence type="ECO:0000259" key="1">
    <source>
        <dbReference type="Pfam" id="PF26136"/>
    </source>
</evidence>
<keyword evidence="3" id="KW-1185">Reference proteome</keyword>
<name>A0A848LRZ3_9BACT</name>
<dbReference type="Proteomes" id="UP000518300">
    <property type="component" value="Unassembled WGS sequence"/>
</dbReference>
<sequence length="155" mass="17159">MSARERLARAQEALVRALGTGAPVPEGFDAERVRVAARALVDKRRRWVERKWPTLVSALGADFASRFESWAREHPMTVEPNALADGRRFAESLREAGQLPAALKGPLQDFDLRWRVTGDGELVPRRGLTLSVAQAGTPFGFRFAVKLPGGRLLAW</sequence>
<gene>
    <name evidence="2" type="ORF">HG543_38510</name>
</gene>
<accession>A0A848LRZ3</accession>
<dbReference type="EMBL" id="JABBJJ010000263">
    <property type="protein sequence ID" value="NMO20705.1"/>
    <property type="molecule type" value="Genomic_DNA"/>
</dbReference>
<evidence type="ECO:0000313" key="3">
    <source>
        <dbReference type="Proteomes" id="UP000518300"/>
    </source>
</evidence>
<feature type="domain" description="SCO6045-like C-terminal" evidence="1">
    <location>
        <begin position="8"/>
        <end position="94"/>
    </location>
</feature>
<dbReference type="RefSeq" id="WP_169349918.1">
    <property type="nucleotide sequence ID" value="NZ_JABBJJ010000263.1"/>
</dbReference>
<dbReference type="Pfam" id="PF26136">
    <property type="entry name" value="SCO6045_C"/>
    <property type="match status" value="1"/>
</dbReference>
<organism evidence="2 3">
    <name type="scientific">Pyxidicoccus fallax</name>
    <dbReference type="NCBI Taxonomy" id="394095"/>
    <lineage>
        <taxon>Bacteria</taxon>
        <taxon>Pseudomonadati</taxon>
        <taxon>Myxococcota</taxon>
        <taxon>Myxococcia</taxon>
        <taxon>Myxococcales</taxon>
        <taxon>Cystobacterineae</taxon>
        <taxon>Myxococcaceae</taxon>
        <taxon>Pyxidicoccus</taxon>
    </lineage>
</organism>